<protein>
    <submittedName>
        <fullName evidence="1">Uncharacterized protein</fullName>
    </submittedName>
</protein>
<dbReference type="AlphaFoldDB" id="A0AAV7PS71"/>
<dbReference type="Proteomes" id="UP001066276">
    <property type="component" value="Chromosome 7"/>
</dbReference>
<comment type="caution">
    <text evidence="1">The sequence shown here is derived from an EMBL/GenBank/DDBJ whole genome shotgun (WGS) entry which is preliminary data.</text>
</comment>
<dbReference type="EMBL" id="JANPWB010000011">
    <property type="protein sequence ID" value="KAJ1130089.1"/>
    <property type="molecule type" value="Genomic_DNA"/>
</dbReference>
<evidence type="ECO:0000313" key="1">
    <source>
        <dbReference type="EMBL" id="KAJ1130089.1"/>
    </source>
</evidence>
<accession>A0AAV7PS71</accession>
<gene>
    <name evidence="1" type="ORF">NDU88_008445</name>
</gene>
<name>A0AAV7PS71_PLEWA</name>
<keyword evidence="2" id="KW-1185">Reference proteome</keyword>
<evidence type="ECO:0000313" key="2">
    <source>
        <dbReference type="Proteomes" id="UP001066276"/>
    </source>
</evidence>
<reference evidence="1" key="1">
    <citation type="journal article" date="2022" name="bioRxiv">
        <title>Sequencing and chromosome-scale assembly of the giantPleurodeles waltlgenome.</title>
        <authorList>
            <person name="Brown T."/>
            <person name="Elewa A."/>
            <person name="Iarovenko S."/>
            <person name="Subramanian E."/>
            <person name="Araus A.J."/>
            <person name="Petzold A."/>
            <person name="Susuki M."/>
            <person name="Suzuki K.-i.T."/>
            <person name="Hayashi T."/>
            <person name="Toyoda A."/>
            <person name="Oliveira C."/>
            <person name="Osipova E."/>
            <person name="Leigh N.D."/>
            <person name="Simon A."/>
            <person name="Yun M.H."/>
        </authorList>
    </citation>
    <scope>NUCLEOTIDE SEQUENCE</scope>
    <source>
        <strain evidence="1">20211129_DDA</strain>
        <tissue evidence="1">Liver</tissue>
    </source>
</reference>
<organism evidence="1 2">
    <name type="scientific">Pleurodeles waltl</name>
    <name type="common">Iberian ribbed newt</name>
    <dbReference type="NCBI Taxonomy" id="8319"/>
    <lineage>
        <taxon>Eukaryota</taxon>
        <taxon>Metazoa</taxon>
        <taxon>Chordata</taxon>
        <taxon>Craniata</taxon>
        <taxon>Vertebrata</taxon>
        <taxon>Euteleostomi</taxon>
        <taxon>Amphibia</taxon>
        <taxon>Batrachia</taxon>
        <taxon>Caudata</taxon>
        <taxon>Salamandroidea</taxon>
        <taxon>Salamandridae</taxon>
        <taxon>Pleurodelinae</taxon>
        <taxon>Pleurodeles</taxon>
    </lineage>
</organism>
<sequence length="166" mass="19166">MHCVDRPLLLTWETCILGLFPRGKKLKAMSHFLDLGLLMAKCLITRKWWYPEPATYEAWAQSLSVWVRAECVALRHEDVLGLRKDPLAAQWELMLADLCTPLVPVPARLWFPYYNQWRFFQVWACRRAQREGETQAIASPQVLGTVKKEEAQEVAESLGNSVVDHD</sequence>
<proteinExistence type="predicted"/>